<protein>
    <submittedName>
        <fullName evidence="3">Ribonuclease inhibitor</fullName>
    </submittedName>
</protein>
<dbReference type="EMBL" id="SMFL01000005">
    <property type="protein sequence ID" value="TDE14900.1"/>
    <property type="molecule type" value="Genomic_DNA"/>
</dbReference>
<feature type="domain" description="Barstar (barnase inhibitor)" evidence="2">
    <location>
        <begin position="14"/>
        <end position="83"/>
    </location>
</feature>
<reference evidence="3 4" key="1">
    <citation type="submission" date="2019-03" db="EMBL/GenBank/DDBJ databases">
        <title>Dyadobacter AR-3-6 sp. nov., isolated from arctic soil.</title>
        <authorList>
            <person name="Chaudhary D.K."/>
        </authorList>
    </citation>
    <scope>NUCLEOTIDE SEQUENCE [LARGE SCALE GENOMIC DNA]</scope>
    <source>
        <strain evidence="3 4">AR-3-6</strain>
    </source>
</reference>
<gene>
    <name evidence="3" type="ORF">E0F88_16975</name>
</gene>
<comment type="caution">
    <text evidence="3">The sequence shown here is derived from an EMBL/GenBank/DDBJ whole genome shotgun (WGS) entry which is preliminary data.</text>
</comment>
<dbReference type="InterPro" id="IPR000468">
    <property type="entry name" value="Barstar"/>
</dbReference>
<evidence type="ECO:0000313" key="4">
    <source>
        <dbReference type="Proteomes" id="UP000294850"/>
    </source>
</evidence>
<evidence type="ECO:0000256" key="1">
    <source>
        <dbReference type="ARBA" id="ARBA00006845"/>
    </source>
</evidence>
<organism evidence="3 4">
    <name type="scientific">Dyadobacter psychrotolerans</name>
    <dbReference type="NCBI Taxonomy" id="2541721"/>
    <lineage>
        <taxon>Bacteria</taxon>
        <taxon>Pseudomonadati</taxon>
        <taxon>Bacteroidota</taxon>
        <taxon>Cytophagia</taxon>
        <taxon>Cytophagales</taxon>
        <taxon>Spirosomataceae</taxon>
        <taxon>Dyadobacter</taxon>
    </lineage>
</organism>
<evidence type="ECO:0000313" key="3">
    <source>
        <dbReference type="EMBL" id="TDE14900.1"/>
    </source>
</evidence>
<proteinExistence type="inferred from homology"/>
<comment type="similarity">
    <text evidence="1">Belongs to the barstar family.</text>
</comment>
<dbReference type="AlphaFoldDB" id="A0A4R5DRN8"/>
<sequence length="141" mass="16465">MPVCRNKFSMKKKQIKINGNNFSDLTGFYQEINRLFMHGMDWEMGHSLDALNDILYGGFGVYDPGETVTVIWQNTSKSRADLGREETRKNYEMKIKKGYPYNVKLFEEKLLEIENGNGQTLFDIITEIFRDHKNIDLSLEV</sequence>
<dbReference type="Gene3D" id="3.30.370.10">
    <property type="entry name" value="Barstar-like"/>
    <property type="match status" value="1"/>
</dbReference>
<dbReference type="Proteomes" id="UP000294850">
    <property type="component" value="Unassembled WGS sequence"/>
</dbReference>
<dbReference type="Pfam" id="PF01337">
    <property type="entry name" value="Barstar"/>
    <property type="match status" value="1"/>
</dbReference>
<name>A0A4R5DRN8_9BACT</name>
<dbReference type="SUPFAM" id="SSF52038">
    <property type="entry name" value="Barstar-related"/>
    <property type="match status" value="1"/>
</dbReference>
<dbReference type="OrthoDB" id="4793808at2"/>
<evidence type="ECO:0000259" key="2">
    <source>
        <dbReference type="Pfam" id="PF01337"/>
    </source>
</evidence>
<keyword evidence="4" id="KW-1185">Reference proteome</keyword>
<accession>A0A4R5DRN8</accession>
<dbReference type="InterPro" id="IPR035905">
    <property type="entry name" value="Barstar-like_sf"/>
</dbReference>